<dbReference type="RefSeq" id="WP_109364053.1">
    <property type="nucleotide sequence ID" value="NZ_JBJVNI010000023.1"/>
</dbReference>
<evidence type="ECO:0000313" key="2">
    <source>
        <dbReference type="EMBL" id="MFM9613954.1"/>
    </source>
</evidence>
<dbReference type="Pfam" id="PF13508">
    <property type="entry name" value="Acetyltransf_7"/>
    <property type="match status" value="1"/>
</dbReference>
<evidence type="ECO:0000313" key="3">
    <source>
        <dbReference type="Proteomes" id="UP001631957"/>
    </source>
</evidence>
<dbReference type="Proteomes" id="UP001631957">
    <property type="component" value="Unassembled WGS sequence"/>
</dbReference>
<dbReference type="CDD" id="cd04301">
    <property type="entry name" value="NAT_SF"/>
    <property type="match status" value="1"/>
</dbReference>
<reference evidence="2 3" key="1">
    <citation type="submission" date="2024-12" db="EMBL/GenBank/DDBJ databases">
        <title>Forecasting of Potato common scab and diversities of Pathogenic streptomyces spp. in china.</title>
        <authorList>
            <person name="Handique U."/>
            <person name="Wu J."/>
        </authorList>
    </citation>
    <scope>NUCLEOTIDE SEQUENCE [LARGE SCALE GENOMIC DNA]</scope>
    <source>
        <strain evidence="2 3">ZRIMU1530</strain>
    </source>
</reference>
<organism evidence="2 3">
    <name type="scientific">Streptomyces niveiscabiei</name>
    <dbReference type="NCBI Taxonomy" id="164115"/>
    <lineage>
        <taxon>Bacteria</taxon>
        <taxon>Bacillati</taxon>
        <taxon>Actinomycetota</taxon>
        <taxon>Actinomycetes</taxon>
        <taxon>Kitasatosporales</taxon>
        <taxon>Streptomycetaceae</taxon>
        <taxon>Streptomyces</taxon>
    </lineage>
</organism>
<dbReference type="EMBL" id="JBJVNI010000023">
    <property type="protein sequence ID" value="MFM9613954.1"/>
    <property type="molecule type" value="Genomic_DNA"/>
</dbReference>
<dbReference type="InterPro" id="IPR016181">
    <property type="entry name" value="Acyl_CoA_acyltransferase"/>
</dbReference>
<sequence length="204" mass="21884">MTLHIGLASAAEVTACAGVIAEALRRDPVLYAFLPGEEDRIARLTALCATVLRTGPLLNGVIDVARAQPGGEIIGVAAWEGPDRRSSLWADLRELPRQIRAVGLGHVPSVLAQLRAYERARPKRPHWYLADIAVSDTARGLGVGSALLAYRLAAIDAQHLPSYLEATAQANQRLYERFGFRPTAPIETAGVAPMGMLRPADGHP</sequence>
<evidence type="ECO:0000259" key="1">
    <source>
        <dbReference type="PROSITE" id="PS51186"/>
    </source>
</evidence>
<accession>A0ABW9I395</accession>
<dbReference type="PANTHER" id="PTHR42791">
    <property type="entry name" value="GNAT FAMILY ACETYLTRANSFERASE"/>
    <property type="match status" value="1"/>
</dbReference>
<proteinExistence type="predicted"/>
<feature type="domain" description="N-acetyltransferase" evidence="1">
    <location>
        <begin position="62"/>
        <end position="199"/>
    </location>
</feature>
<dbReference type="Gene3D" id="3.40.630.30">
    <property type="match status" value="1"/>
</dbReference>
<dbReference type="PANTHER" id="PTHR42791:SF1">
    <property type="entry name" value="N-ACETYLTRANSFERASE DOMAIN-CONTAINING PROTEIN"/>
    <property type="match status" value="1"/>
</dbReference>
<protein>
    <submittedName>
        <fullName evidence="2">GNAT family N-acetyltransferase</fullName>
    </submittedName>
</protein>
<dbReference type="SUPFAM" id="SSF55729">
    <property type="entry name" value="Acyl-CoA N-acyltransferases (Nat)"/>
    <property type="match status" value="1"/>
</dbReference>
<gene>
    <name evidence="2" type="ORF">ACKI18_35380</name>
</gene>
<dbReference type="InterPro" id="IPR000182">
    <property type="entry name" value="GNAT_dom"/>
</dbReference>
<keyword evidence="3" id="KW-1185">Reference proteome</keyword>
<name>A0ABW9I395_9ACTN</name>
<dbReference type="InterPro" id="IPR052523">
    <property type="entry name" value="Trichothecene_AcTrans"/>
</dbReference>
<dbReference type="PROSITE" id="PS51186">
    <property type="entry name" value="GNAT"/>
    <property type="match status" value="1"/>
</dbReference>
<comment type="caution">
    <text evidence="2">The sequence shown here is derived from an EMBL/GenBank/DDBJ whole genome shotgun (WGS) entry which is preliminary data.</text>
</comment>